<dbReference type="Proteomes" id="UP000005240">
    <property type="component" value="Unassembled WGS sequence"/>
</dbReference>
<dbReference type="AlphaFoldDB" id="A0A180GLY6"/>
<keyword evidence="1" id="KW-0732">Signal</keyword>
<keyword evidence="4" id="KW-1185">Reference proteome</keyword>
<sequence length="246" mass="26614">MIASRYVLAAAISLITAKSTEGNNMNSWCDTYPANQAHCYKAIANIKLENGKLPSTENEVRTIADSCSLIVFNKNLMQDITPAQITEAVTAHFEKCPDKAGWIILPSNKQVLVQIKIRAPPNSQWSAWNSDAELNKAYCYRPEGESAIGSGDDCIAAYQKFPIDPRTGYLIGLVPTPMALELNSGSCTVQISTTDGSDIQMNKKEVDSAIIGMMNKCGNTPGVVNVNGAQGPNGRIFVQTYSSSQE</sequence>
<gene>
    <name evidence="2" type="ORF">PTTG_27268</name>
</gene>
<name>A0A180GLY6_PUCT1</name>
<reference evidence="2" key="1">
    <citation type="submission" date="2009-11" db="EMBL/GenBank/DDBJ databases">
        <authorList>
            <consortium name="The Broad Institute Genome Sequencing Platform"/>
            <person name="Ward D."/>
            <person name="Feldgarden M."/>
            <person name="Earl A."/>
            <person name="Young S.K."/>
            <person name="Zeng Q."/>
            <person name="Koehrsen M."/>
            <person name="Alvarado L."/>
            <person name="Berlin A."/>
            <person name="Bochicchio J."/>
            <person name="Borenstein D."/>
            <person name="Chapman S.B."/>
            <person name="Chen Z."/>
            <person name="Engels R."/>
            <person name="Freedman E."/>
            <person name="Gellesch M."/>
            <person name="Goldberg J."/>
            <person name="Griggs A."/>
            <person name="Gujja S."/>
            <person name="Heilman E."/>
            <person name="Heiman D."/>
            <person name="Hepburn T."/>
            <person name="Howarth C."/>
            <person name="Jen D."/>
            <person name="Larson L."/>
            <person name="Lewis B."/>
            <person name="Mehta T."/>
            <person name="Park D."/>
            <person name="Pearson M."/>
            <person name="Roberts A."/>
            <person name="Saif S."/>
            <person name="Shea T."/>
            <person name="Shenoy N."/>
            <person name="Sisk P."/>
            <person name="Stolte C."/>
            <person name="Sykes S."/>
            <person name="Thomson T."/>
            <person name="Walk T."/>
            <person name="White J."/>
            <person name="Yandava C."/>
            <person name="Izard J."/>
            <person name="Baranova O.V."/>
            <person name="Blanton J.M."/>
            <person name="Tanner A.C."/>
            <person name="Dewhirst F.E."/>
            <person name="Haas B."/>
            <person name="Nusbaum C."/>
            <person name="Birren B."/>
        </authorList>
    </citation>
    <scope>NUCLEOTIDE SEQUENCE [LARGE SCALE GENOMIC DNA]</scope>
    <source>
        <strain evidence="2">1-1 BBBD Race 1</strain>
    </source>
</reference>
<reference evidence="3 4" key="3">
    <citation type="journal article" date="2017" name="G3 (Bethesda)">
        <title>Comparative analysis highlights variable genome content of wheat rusts and divergence of the mating loci.</title>
        <authorList>
            <person name="Cuomo C.A."/>
            <person name="Bakkeren G."/>
            <person name="Khalil H.B."/>
            <person name="Panwar V."/>
            <person name="Joly D."/>
            <person name="Linning R."/>
            <person name="Sakthikumar S."/>
            <person name="Song X."/>
            <person name="Adiconis X."/>
            <person name="Fan L."/>
            <person name="Goldberg J.M."/>
            <person name="Levin J.Z."/>
            <person name="Young S."/>
            <person name="Zeng Q."/>
            <person name="Anikster Y."/>
            <person name="Bruce M."/>
            <person name="Wang M."/>
            <person name="Yin C."/>
            <person name="McCallum B."/>
            <person name="Szabo L.J."/>
            <person name="Hulbert S."/>
            <person name="Chen X."/>
            <person name="Fellers J.P."/>
        </authorList>
    </citation>
    <scope>NUCLEOTIDE SEQUENCE</scope>
    <source>
        <strain evidence="3">isolate 1-1 / race 1 (BBBD)</strain>
        <strain evidence="4">Isolate 1-1 / race 1 (BBBD)</strain>
    </source>
</reference>
<evidence type="ECO:0000256" key="1">
    <source>
        <dbReference type="SAM" id="SignalP"/>
    </source>
</evidence>
<evidence type="ECO:0000313" key="3">
    <source>
        <dbReference type="EnsemblFungi" id="PTTG_27268-t43_1-p1"/>
    </source>
</evidence>
<evidence type="ECO:0000313" key="4">
    <source>
        <dbReference type="Proteomes" id="UP000005240"/>
    </source>
</evidence>
<evidence type="ECO:0000313" key="2">
    <source>
        <dbReference type="EMBL" id="OAV93581.1"/>
    </source>
</evidence>
<proteinExistence type="predicted"/>
<feature type="chain" id="PRO_5008110054" evidence="1">
    <location>
        <begin position="23"/>
        <end position="246"/>
    </location>
</feature>
<feature type="signal peptide" evidence="1">
    <location>
        <begin position="1"/>
        <end position="22"/>
    </location>
</feature>
<protein>
    <submittedName>
        <fullName evidence="2 3">Uncharacterized protein</fullName>
    </submittedName>
</protein>
<reference evidence="3" key="4">
    <citation type="submission" date="2025-05" db="UniProtKB">
        <authorList>
            <consortium name="EnsemblFungi"/>
        </authorList>
    </citation>
    <scope>IDENTIFICATION</scope>
    <source>
        <strain evidence="3">isolate 1-1 / race 1 (BBBD)</strain>
    </source>
</reference>
<dbReference type="VEuPathDB" id="FungiDB:PTTG_27268"/>
<reference evidence="2" key="2">
    <citation type="submission" date="2016-05" db="EMBL/GenBank/DDBJ databases">
        <title>Comparative analysis highlights variable genome content of wheat rusts and divergence of the mating loci.</title>
        <authorList>
            <person name="Cuomo C.A."/>
            <person name="Bakkeren G."/>
            <person name="Szabo L."/>
            <person name="Khalil H."/>
            <person name="Joly D."/>
            <person name="Goldberg J."/>
            <person name="Young S."/>
            <person name="Zeng Q."/>
            <person name="Fellers J."/>
        </authorList>
    </citation>
    <scope>NUCLEOTIDE SEQUENCE [LARGE SCALE GENOMIC DNA]</scope>
    <source>
        <strain evidence="2">1-1 BBBD Race 1</strain>
    </source>
</reference>
<dbReference type="OrthoDB" id="2498688at2759"/>
<dbReference type="EnsemblFungi" id="PTTG_27268-t43_1">
    <property type="protein sequence ID" value="PTTG_27268-t43_1-p1"/>
    <property type="gene ID" value="PTTG_27268"/>
</dbReference>
<organism evidence="2">
    <name type="scientific">Puccinia triticina (isolate 1-1 / race 1 (BBBD))</name>
    <name type="common">Brown leaf rust fungus</name>
    <dbReference type="NCBI Taxonomy" id="630390"/>
    <lineage>
        <taxon>Eukaryota</taxon>
        <taxon>Fungi</taxon>
        <taxon>Dikarya</taxon>
        <taxon>Basidiomycota</taxon>
        <taxon>Pucciniomycotina</taxon>
        <taxon>Pucciniomycetes</taxon>
        <taxon>Pucciniales</taxon>
        <taxon>Pucciniaceae</taxon>
        <taxon>Puccinia</taxon>
    </lineage>
</organism>
<accession>A0A180GLY6</accession>
<dbReference type="EMBL" id="ADAS02000049">
    <property type="protein sequence ID" value="OAV93581.1"/>
    <property type="molecule type" value="Genomic_DNA"/>
</dbReference>